<feature type="transmembrane region" description="Helical" evidence="12">
    <location>
        <begin position="377"/>
        <end position="397"/>
    </location>
</feature>
<evidence type="ECO:0000256" key="8">
    <source>
        <dbReference type="ARBA" id="ARBA00023065"/>
    </source>
</evidence>
<feature type="region of interest" description="Disordered" evidence="11">
    <location>
        <begin position="670"/>
        <end position="698"/>
    </location>
</feature>
<name>A0AAV7X9U1_9NEOP</name>
<evidence type="ECO:0000256" key="4">
    <source>
        <dbReference type="ARBA" id="ARBA00022475"/>
    </source>
</evidence>
<keyword evidence="3" id="KW-0813">Transport</keyword>
<feature type="transmembrane region" description="Helical" evidence="12">
    <location>
        <begin position="125"/>
        <end position="147"/>
    </location>
</feature>
<comment type="subcellular location">
    <subcellularLocation>
        <location evidence="1">Cell membrane</location>
        <topology evidence="1">Multi-pass membrane protein</topology>
    </subcellularLocation>
</comment>
<feature type="transmembrane region" description="Helical" evidence="12">
    <location>
        <begin position="631"/>
        <end position="654"/>
    </location>
</feature>
<dbReference type="GO" id="GO:0015252">
    <property type="term" value="F:proton channel activity"/>
    <property type="evidence" value="ECO:0007669"/>
    <property type="project" value="InterPro"/>
</dbReference>
<keyword evidence="9 12" id="KW-0472">Membrane</keyword>
<organism evidence="13 14">
    <name type="scientific">Megalurothrips usitatus</name>
    <name type="common">bean blossom thrips</name>
    <dbReference type="NCBI Taxonomy" id="439358"/>
    <lineage>
        <taxon>Eukaryota</taxon>
        <taxon>Metazoa</taxon>
        <taxon>Ecdysozoa</taxon>
        <taxon>Arthropoda</taxon>
        <taxon>Hexapoda</taxon>
        <taxon>Insecta</taxon>
        <taxon>Pterygota</taxon>
        <taxon>Neoptera</taxon>
        <taxon>Paraneoptera</taxon>
        <taxon>Thysanoptera</taxon>
        <taxon>Terebrantia</taxon>
        <taxon>Thripoidea</taxon>
        <taxon>Thripidae</taxon>
        <taxon>Megalurothrips</taxon>
    </lineage>
</organism>
<feature type="transmembrane region" description="Helical" evidence="12">
    <location>
        <begin position="222"/>
        <end position="239"/>
    </location>
</feature>
<keyword evidence="14" id="KW-1185">Reference proteome</keyword>
<feature type="transmembrane region" description="Helical" evidence="12">
    <location>
        <begin position="526"/>
        <end position="548"/>
    </location>
</feature>
<dbReference type="EMBL" id="JAPTSV010000011">
    <property type="protein sequence ID" value="KAJ1522707.1"/>
    <property type="molecule type" value="Genomic_DNA"/>
</dbReference>
<evidence type="ECO:0000256" key="9">
    <source>
        <dbReference type="ARBA" id="ARBA00023136"/>
    </source>
</evidence>
<feature type="transmembrane region" description="Helical" evidence="12">
    <location>
        <begin position="159"/>
        <end position="177"/>
    </location>
</feature>
<accession>A0AAV7X9U1</accession>
<keyword evidence="7 12" id="KW-1133">Transmembrane helix</keyword>
<evidence type="ECO:0000313" key="13">
    <source>
        <dbReference type="EMBL" id="KAJ1522707.1"/>
    </source>
</evidence>
<dbReference type="GO" id="GO:0005886">
    <property type="term" value="C:plasma membrane"/>
    <property type="evidence" value="ECO:0007669"/>
    <property type="project" value="UniProtKB-SubCell"/>
</dbReference>
<comment type="caution">
    <text evidence="13">The sequence shown here is derived from an EMBL/GenBank/DDBJ whole genome shotgun (WGS) entry which is preliminary data.</text>
</comment>
<evidence type="ECO:0000256" key="10">
    <source>
        <dbReference type="ARBA" id="ARBA00023303"/>
    </source>
</evidence>
<feature type="transmembrane region" description="Helical" evidence="12">
    <location>
        <begin position="452"/>
        <end position="472"/>
    </location>
</feature>
<evidence type="ECO:0000256" key="12">
    <source>
        <dbReference type="SAM" id="Phobius"/>
    </source>
</evidence>
<keyword evidence="5 12" id="KW-0812">Transmembrane</keyword>
<feature type="transmembrane region" description="Helical" evidence="12">
    <location>
        <begin position="259"/>
        <end position="278"/>
    </location>
</feature>
<keyword evidence="10" id="KW-0407">Ion channel</keyword>
<feature type="transmembrane region" description="Helical" evidence="12">
    <location>
        <begin position="290"/>
        <end position="312"/>
    </location>
</feature>
<dbReference type="PANTHER" id="PTHR21522:SF30">
    <property type="entry name" value="GH01206P"/>
    <property type="match status" value="1"/>
</dbReference>
<keyword evidence="8" id="KW-0406">Ion transport</keyword>
<dbReference type="Proteomes" id="UP001075354">
    <property type="component" value="Chromosome 11"/>
</dbReference>
<proteinExistence type="inferred from homology"/>
<evidence type="ECO:0000256" key="2">
    <source>
        <dbReference type="ARBA" id="ARBA00006513"/>
    </source>
</evidence>
<evidence type="ECO:0000256" key="5">
    <source>
        <dbReference type="ARBA" id="ARBA00022692"/>
    </source>
</evidence>
<dbReference type="PANTHER" id="PTHR21522">
    <property type="entry name" value="PROTON CHANNEL OTOP"/>
    <property type="match status" value="1"/>
</dbReference>
<gene>
    <name evidence="13" type="ORF">ONE63_001867</name>
</gene>
<comment type="similarity">
    <text evidence="2">Belongs to the otopetrin family.</text>
</comment>
<reference evidence="13" key="1">
    <citation type="submission" date="2022-12" db="EMBL/GenBank/DDBJ databases">
        <title>Chromosome-level genome assembly of the bean flower thrips Megalurothrips usitatus.</title>
        <authorList>
            <person name="Ma L."/>
            <person name="Liu Q."/>
            <person name="Li H."/>
            <person name="Cai W."/>
        </authorList>
    </citation>
    <scope>NUCLEOTIDE SEQUENCE</scope>
    <source>
        <strain evidence="13">Cailab_2022a</strain>
    </source>
</reference>
<feature type="region of interest" description="Disordered" evidence="11">
    <location>
        <begin position="408"/>
        <end position="429"/>
    </location>
</feature>
<feature type="transmembrane region" description="Helical" evidence="12">
    <location>
        <begin position="594"/>
        <end position="611"/>
    </location>
</feature>
<protein>
    <recommendedName>
        <fullName evidence="15">Proton channel OtopLc-like</fullName>
    </recommendedName>
</protein>
<evidence type="ECO:0000256" key="7">
    <source>
        <dbReference type="ARBA" id="ARBA00022989"/>
    </source>
</evidence>
<feature type="transmembrane region" description="Helical" evidence="12">
    <location>
        <begin position="484"/>
        <end position="506"/>
    </location>
</feature>
<sequence>MERGGWRRPSAPSIFHHFESLGRRLSGTPPSLSVIPSASLPARSAPPALRHGSALAPIAAPACTAVAARRPSAIVLLSRQAPTPEEERGLMESPDLDRDGSTNSFTPLHQRDEYMRVMPKFDDTITVYLSAMYAKLLITLGLAFPVMENIKSDRKYYQGFYLYLYIGTFCFLSFMYGNMLRKRALLLIVNTYRRKGSQPRPSMTSLDARGGGHGPRKHYGSFYLRLGAIAFGIGSMVYSGLEFGQFFELRPDCRTVTQALTPLARMVLTLVQMQFIFLNNREMDILRHKVVAQFGLMHMIATNLCEWLTVIIEETKHEIDHMDMDGIDGNETRGGGHGGASHHIAERSSHGGGHGAHHAVANPCFTSEILATLVRNAAPFLFPCTIEYSLICAVVLFEMWKNAHRQHANGGEDGGNDGGHGREHHGPPGLLGVGARSANHLSVDCTKAHKGLFAGIILVVMTIISLILYFVLTEEPGFDEMGLLVVNVCELIMYVVTSLAVLGAFYRMRSLKYLNKAGGLGLDNTLLVMAQVGVFMYNLFAVLAYCAGGQMPRILVSELIGLIQTIMQTIFVLDSTRRRCCTPREHRRKPGRQMVTFLLVANMAMWIVNTMEKSRARSRPRLIQFYGPWPWTLIVHISMPLAIFYRFHSTICLFEIWKGCYKLKHPAGAHGGSGHSAHSSRGDSDSRKHTDSERSERS</sequence>
<dbReference type="AlphaFoldDB" id="A0AAV7X9U1"/>
<evidence type="ECO:0000256" key="1">
    <source>
        <dbReference type="ARBA" id="ARBA00004651"/>
    </source>
</evidence>
<feature type="compositionally biased region" description="Basic and acidic residues" evidence="11">
    <location>
        <begin position="680"/>
        <end position="698"/>
    </location>
</feature>
<dbReference type="InterPro" id="IPR004878">
    <property type="entry name" value="Otopetrin"/>
</dbReference>
<evidence type="ECO:0008006" key="15">
    <source>
        <dbReference type="Google" id="ProtNLM"/>
    </source>
</evidence>
<evidence type="ECO:0000256" key="11">
    <source>
        <dbReference type="SAM" id="MobiDB-lite"/>
    </source>
</evidence>
<evidence type="ECO:0000256" key="6">
    <source>
        <dbReference type="ARBA" id="ARBA00022781"/>
    </source>
</evidence>
<evidence type="ECO:0000256" key="3">
    <source>
        <dbReference type="ARBA" id="ARBA00022448"/>
    </source>
</evidence>
<keyword evidence="4" id="KW-1003">Cell membrane</keyword>
<evidence type="ECO:0000313" key="14">
    <source>
        <dbReference type="Proteomes" id="UP001075354"/>
    </source>
</evidence>
<feature type="transmembrane region" description="Helical" evidence="12">
    <location>
        <begin position="554"/>
        <end position="573"/>
    </location>
</feature>
<feature type="region of interest" description="Disordered" evidence="11">
    <location>
        <begin position="81"/>
        <end position="105"/>
    </location>
</feature>
<feature type="region of interest" description="Disordered" evidence="11">
    <location>
        <begin position="331"/>
        <end position="356"/>
    </location>
</feature>
<feature type="compositionally biased region" description="Basic and acidic residues" evidence="11">
    <location>
        <begin position="85"/>
        <end position="100"/>
    </location>
</feature>
<dbReference type="Pfam" id="PF03189">
    <property type="entry name" value="Otopetrin"/>
    <property type="match status" value="1"/>
</dbReference>
<keyword evidence="6" id="KW-0375">Hydrogen ion transport</keyword>